<dbReference type="GO" id="GO:0046872">
    <property type="term" value="F:metal ion binding"/>
    <property type="evidence" value="ECO:0007669"/>
    <property type="project" value="UniProtKB-KW"/>
</dbReference>
<organism evidence="11 12">
    <name type="scientific">Zootermopsis nevadensis</name>
    <name type="common">Dampwood termite</name>
    <dbReference type="NCBI Taxonomy" id="136037"/>
    <lineage>
        <taxon>Eukaryota</taxon>
        <taxon>Metazoa</taxon>
        <taxon>Ecdysozoa</taxon>
        <taxon>Arthropoda</taxon>
        <taxon>Hexapoda</taxon>
        <taxon>Insecta</taxon>
        <taxon>Pterygota</taxon>
        <taxon>Neoptera</taxon>
        <taxon>Polyneoptera</taxon>
        <taxon>Dictyoptera</taxon>
        <taxon>Blattodea</taxon>
        <taxon>Blattoidea</taxon>
        <taxon>Termitoidae</taxon>
        <taxon>Termopsidae</taxon>
        <taxon>Zootermopsis</taxon>
    </lineage>
</organism>
<dbReference type="InterPro" id="IPR013808">
    <property type="entry name" value="Transglutaminase_AS"/>
</dbReference>
<evidence type="ECO:0000256" key="4">
    <source>
        <dbReference type="ARBA" id="ARBA00022837"/>
    </source>
</evidence>
<keyword evidence="5" id="KW-0012">Acyltransferase</keyword>
<dbReference type="Gene3D" id="3.90.260.10">
    <property type="entry name" value="Transglutaminase-like"/>
    <property type="match status" value="1"/>
</dbReference>
<dbReference type="Pfam" id="PF00868">
    <property type="entry name" value="Transglut_N"/>
    <property type="match status" value="1"/>
</dbReference>
<feature type="binding site" evidence="9">
    <location>
        <position position="405"/>
    </location>
    <ligand>
        <name>Ca(2+)</name>
        <dbReference type="ChEBI" id="CHEBI:29108"/>
    </ligand>
</feature>
<dbReference type="PIRSF" id="PIRSF000459">
    <property type="entry name" value="TGM_EBP42"/>
    <property type="match status" value="1"/>
</dbReference>
<evidence type="ECO:0000259" key="10">
    <source>
        <dbReference type="SMART" id="SM00460"/>
    </source>
</evidence>
<dbReference type="InterPro" id="IPR036985">
    <property type="entry name" value="Transglutaminase-like_sf"/>
</dbReference>
<keyword evidence="3 9" id="KW-0479">Metal-binding</keyword>
<proteinExistence type="inferred from homology"/>
<reference evidence="11 12" key="1">
    <citation type="journal article" date="2014" name="Nat. Commun.">
        <title>Molecular traces of alternative social organization in a termite genome.</title>
        <authorList>
            <person name="Terrapon N."/>
            <person name="Li C."/>
            <person name="Robertson H.M."/>
            <person name="Ji L."/>
            <person name="Meng X."/>
            <person name="Booth W."/>
            <person name="Chen Z."/>
            <person name="Childers C.P."/>
            <person name="Glastad K.M."/>
            <person name="Gokhale K."/>
            <person name="Gowin J."/>
            <person name="Gronenberg W."/>
            <person name="Hermansen R.A."/>
            <person name="Hu H."/>
            <person name="Hunt B.G."/>
            <person name="Huylmans A.K."/>
            <person name="Khalil S.M."/>
            <person name="Mitchell R.D."/>
            <person name="Munoz-Torres M.C."/>
            <person name="Mustard J.A."/>
            <person name="Pan H."/>
            <person name="Reese J.T."/>
            <person name="Scharf M.E."/>
            <person name="Sun F."/>
            <person name="Vogel H."/>
            <person name="Xiao J."/>
            <person name="Yang W."/>
            <person name="Yang Z."/>
            <person name="Yang Z."/>
            <person name="Zhou J."/>
            <person name="Zhu J."/>
            <person name="Brent C.S."/>
            <person name="Elsik C.G."/>
            <person name="Goodisman M.A."/>
            <person name="Liberles D.A."/>
            <person name="Roe R.M."/>
            <person name="Vargo E.L."/>
            <person name="Vilcinskas A."/>
            <person name="Wang J."/>
            <person name="Bornberg-Bauer E."/>
            <person name="Korb J."/>
            <person name="Zhang G."/>
            <person name="Liebig J."/>
        </authorList>
    </citation>
    <scope>NUCLEOTIDE SEQUENCE [LARGE SCALE GENOMIC DNA]</scope>
    <source>
        <tissue evidence="11">Whole organism</tissue>
    </source>
</reference>
<feature type="domain" description="Transglutaminase-like" evidence="10">
    <location>
        <begin position="271"/>
        <end position="368"/>
    </location>
</feature>
<dbReference type="EMBL" id="KK852781">
    <property type="protein sequence ID" value="KDR16648.1"/>
    <property type="molecule type" value="Genomic_DNA"/>
</dbReference>
<feature type="active site" evidence="8">
    <location>
        <position position="365"/>
    </location>
</feature>
<evidence type="ECO:0000256" key="1">
    <source>
        <dbReference type="ARBA" id="ARBA00005968"/>
    </source>
</evidence>
<name>A0A067RCZ6_ZOONE</name>
<dbReference type="InterPro" id="IPR008958">
    <property type="entry name" value="Transglutaminase_C"/>
</dbReference>
<dbReference type="InterPro" id="IPR023608">
    <property type="entry name" value="Transglutaminase_animal"/>
</dbReference>
<protein>
    <recommendedName>
        <fullName evidence="6">protein-glutamine gamma-glutamyltransferase</fullName>
        <ecNumber evidence="6">2.3.2.13</ecNumber>
    </recommendedName>
</protein>
<accession>A0A067RCZ6</accession>
<dbReference type="InterPro" id="IPR001102">
    <property type="entry name" value="Transglutaminase_N"/>
</dbReference>
<evidence type="ECO:0000256" key="8">
    <source>
        <dbReference type="PIRSR" id="PIRSR000459-1"/>
    </source>
</evidence>
<feature type="non-terminal residue" evidence="11">
    <location>
        <position position="1"/>
    </location>
</feature>
<dbReference type="InterPro" id="IPR050779">
    <property type="entry name" value="Transglutaminase"/>
</dbReference>
<dbReference type="AlphaFoldDB" id="A0A067RCZ6"/>
<dbReference type="eggNOG" id="ENOG502QQ46">
    <property type="taxonomic scope" value="Eukaryota"/>
</dbReference>
<evidence type="ECO:0000313" key="11">
    <source>
        <dbReference type="EMBL" id="KDR16648.1"/>
    </source>
</evidence>
<keyword evidence="2 11" id="KW-0808">Transferase</keyword>
<sequence>PLKVDLCGFYARDNAKEHHTDQFELVQDPTATPVLRRGLPFFFAVRFDRQYDPAGDIIRLQFGFGPKPTVTKGTRVILSVTYQKKLTSNKKRWDVRVHHQDGNTVTFQVQISVSAQVGIWRCNIQTNCSGRRDARNDFRFEEDIYVLFNPWCKDDAVYLEGEDLLREFVLNESGKVWKGSSRRPEGKRWIFGQYDDVVLPAIMYLLELSKLKHADRGNPVQMARAISAIINSNDDNGLLVGCWDGKFESGTAPHAWTGSVAIFEQYLKEGGRPVKYGQCWVFSAVVVTVCRALGIPCRSVTNYVSAHDTNASLTVDKYFDRSGEEIDGGPEGDCYDSCWNFHVWNEVWMSRPDLPSGYGGWQVIDATPQEASDALYRCGPSSVEAVRRGEVGFSYDTPFVFSEVNADVCHFQEDETSEWGFSRLRINHYHVGRKIVTKRHDKDDDDADMDIEDITSHYKNPEGTEAERLTVFNAVRGVERAQHDLVEIDKIPFGQDFSVTVHIQNKSEKLRTISIMLSASTVYYTGNTAHKLKKSNGEFLVKPEQRETLRITVTAKEYIDMLVDKSLIKIYAIANVKETNQTWSEEDDFQLQMPRLSIQVRSV</sequence>
<dbReference type="InterPro" id="IPR013783">
    <property type="entry name" value="Ig-like_fold"/>
</dbReference>
<evidence type="ECO:0000256" key="6">
    <source>
        <dbReference type="ARBA" id="ARBA00024222"/>
    </source>
</evidence>
<dbReference type="FunFam" id="2.60.40.10:FF:000171">
    <property type="entry name" value="protein-glutamine gamma-glutamyltransferase 6"/>
    <property type="match status" value="1"/>
</dbReference>
<evidence type="ECO:0000256" key="2">
    <source>
        <dbReference type="ARBA" id="ARBA00022679"/>
    </source>
</evidence>
<gene>
    <name evidence="11" type="ORF">L798_09508</name>
</gene>
<dbReference type="SUPFAM" id="SSF49309">
    <property type="entry name" value="Transglutaminase, two C-terminal domains"/>
    <property type="match status" value="1"/>
</dbReference>
<feature type="active site" evidence="8">
    <location>
        <position position="342"/>
    </location>
</feature>
<dbReference type="InterPro" id="IPR036238">
    <property type="entry name" value="Transglutaminase_C_sf"/>
</dbReference>
<dbReference type="GO" id="GO:0003810">
    <property type="term" value="F:protein-glutamine gamma-glutamyltransferase activity"/>
    <property type="evidence" value="ECO:0007669"/>
    <property type="project" value="UniProtKB-EC"/>
</dbReference>
<feature type="binding site" evidence="9">
    <location>
        <position position="467"/>
    </location>
    <ligand>
        <name>Ca(2+)</name>
        <dbReference type="ChEBI" id="CHEBI:29108"/>
    </ligand>
</feature>
<keyword evidence="12" id="KW-1185">Reference proteome</keyword>
<evidence type="ECO:0000256" key="7">
    <source>
        <dbReference type="ARBA" id="ARBA00051843"/>
    </source>
</evidence>
<dbReference type="InterPro" id="IPR014756">
    <property type="entry name" value="Ig_E-set"/>
</dbReference>
<feature type="active site" evidence="8">
    <location>
        <position position="279"/>
    </location>
</feature>
<feature type="binding site" evidence="9">
    <location>
        <position position="407"/>
    </location>
    <ligand>
        <name>Ca(2+)</name>
        <dbReference type="ChEBI" id="CHEBI:29108"/>
    </ligand>
</feature>
<evidence type="ECO:0000256" key="3">
    <source>
        <dbReference type="ARBA" id="ARBA00022723"/>
    </source>
</evidence>
<dbReference type="PANTHER" id="PTHR11590">
    <property type="entry name" value="PROTEIN-GLUTAMINE GAMMA-GLUTAMYLTRANSFERASE"/>
    <property type="match status" value="1"/>
</dbReference>
<dbReference type="EC" id="2.3.2.13" evidence="6"/>
<dbReference type="OMA" id="LEITHEY"/>
<dbReference type="Gene3D" id="2.60.40.10">
    <property type="entry name" value="Immunoglobulins"/>
    <property type="match status" value="2"/>
</dbReference>
<evidence type="ECO:0000313" key="12">
    <source>
        <dbReference type="Proteomes" id="UP000027135"/>
    </source>
</evidence>
<dbReference type="Pfam" id="PF00927">
    <property type="entry name" value="Transglut_C"/>
    <property type="match status" value="1"/>
</dbReference>
<dbReference type="SUPFAM" id="SSF81296">
    <property type="entry name" value="E set domains"/>
    <property type="match status" value="1"/>
</dbReference>
<comment type="catalytic activity">
    <reaction evidence="7">
        <text>L-glutaminyl-[protein] + L-lysyl-[protein] = [protein]-L-lysyl-N(6)-5-L-glutamyl-[protein] + NH4(+)</text>
        <dbReference type="Rhea" id="RHEA:54816"/>
        <dbReference type="Rhea" id="RHEA-COMP:9752"/>
        <dbReference type="Rhea" id="RHEA-COMP:10207"/>
        <dbReference type="Rhea" id="RHEA-COMP:14005"/>
        <dbReference type="ChEBI" id="CHEBI:28938"/>
        <dbReference type="ChEBI" id="CHEBI:29969"/>
        <dbReference type="ChEBI" id="CHEBI:30011"/>
        <dbReference type="ChEBI" id="CHEBI:138370"/>
        <dbReference type="EC" id="2.3.2.13"/>
    </reaction>
</comment>
<dbReference type="SUPFAM" id="SSF54001">
    <property type="entry name" value="Cysteine proteinases"/>
    <property type="match status" value="1"/>
</dbReference>
<comment type="similarity">
    <text evidence="1">Belongs to the transglutaminase superfamily. Transglutaminase family.</text>
</comment>
<evidence type="ECO:0000256" key="9">
    <source>
        <dbReference type="PIRSR" id="PIRSR000459-2"/>
    </source>
</evidence>
<dbReference type="PANTHER" id="PTHR11590:SF52">
    <property type="entry name" value="HEMOCYTE PROTEIN-GLUTAMINE GAMMA-GLUTAMYLTRANSFERASE-LIKE PROTEIN"/>
    <property type="match status" value="1"/>
</dbReference>
<comment type="cofactor">
    <cofactor evidence="9">
        <name>Ca(2+)</name>
        <dbReference type="ChEBI" id="CHEBI:29108"/>
    </cofactor>
    <text evidence="9">Binds 1 Ca(2+) ion per subunit.</text>
</comment>
<dbReference type="Proteomes" id="UP000027135">
    <property type="component" value="Unassembled WGS sequence"/>
</dbReference>
<dbReference type="PROSITE" id="PS00547">
    <property type="entry name" value="TRANSGLUTAMINASES"/>
    <property type="match status" value="1"/>
</dbReference>
<evidence type="ECO:0000256" key="5">
    <source>
        <dbReference type="ARBA" id="ARBA00023315"/>
    </source>
</evidence>
<dbReference type="InterPro" id="IPR002931">
    <property type="entry name" value="Transglutaminase-like"/>
</dbReference>
<feature type="binding site" evidence="9">
    <location>
        <position position="462"/>
    </location>
    <ligand>
        <name>Ca(2+)</name>
        <dbReference type="ChEBI" id="CHEBI:29108"/>
    </ligand>
</feature>
<dbReference type="SMART" id="SM00460">
    <property type="entry name" value="TGc"/>
    <property type="match status" value="1"/>
</dbReference>
<dbReference type="InterPro" id="IPR038765">
    <property type="entry name" value="Papain-like_cys_pep_sf"/>
</dbReference>
<dbReference type="InParanoid" id="A0A067RCZ6"/>
<keyword evidence="4 9" id="KW-0106">Calcium</keyword>
<dbReference type="FunFam" id="3.90.260.10:FF:000001">
    <property type="entry name" value="Protein-glutamine gamma-glutamyltransferase 2"/>
    <property type="match status" value="1"/>
</dbReference>
<dbReference type="Pfam" id="PF01841">
    <property type="entry name" value="Transglut_core"/>
    <property type="match status" value="1"/>
</dbReference>